<dbReference type="EMBL" id="FQTW01000001">
    <property type="protein sequence ID" value="SHE36838.1"/>
    <property type="molecule type" value="Genomic_DNA"/>
</dbReference>
<dbReference type="STRING" id="1155689.SAMN05444278_101374"/>
<dbReference type="PROSITE" id="PS51257">
    <property type="entry name" value="PROKAR_LIPOPROTEIN"/>
    <property type="match status" value="1"/>
</dbReference>
<keyword evidence="4" id="KW-1185">Reference proteome</keyword>
<name>A0A1M4SXE0_9FLAO</name>
<evidence type="ECO:0000313" key="4">
    <source>
        <dbReference type="Proteomes" id="UP000184462"/>
    </source>
</evidence>
<evidence type="ECO:0000256" key="1">
    <source>
        <dbReference type="SAM" id="SignalP"/>
    </source>
</evidence>
<proteinExistence type="predicted"/>
<dbReference type="PANTHER" id="PTHR47786:SF2">
    <property type="entry name" value="GLYCOSYL HYDROLASE FAMILY 13 CATALYTIC DOMAIN-CONTAINING PROTEIN"/>
    <property type="match status" value="1"/>
</dbReference>
<dbReference type="Gene3D" id="3.20.20.80">
    <property type="entry name" value="Glycosidases"/>
    <property type="match status" value="1"/>
</dbReference>
<accession>A0A1M4SXE0</accession>
<dbReference type="SMART" id="SM00642">
    <property type="entry name" value="Aamy"/>
    <property type="match status" value="1"/>
</dbReference>
<dbReference type="Pfam" id="PF00128">
    <property type="entry name" value="Alpha-amylase"/>
    <property type="match status" value="2"/>
</dbReference>
<keyword evidence="1" id="KW-0732">Signal</keyword>
<evidence type="ECO:0000313" key="3">
    <source>
        <dbReference type="EMBL" id="SHE36838.1"/>
    </source>
</evidence>
<dbReference type="GO" id="GO:0005975">
    <property type="term" value="P:carbohydrate metabolic process"/>
    <property type="evidence" value="ECO:0007669"/>
    <property type="project" value="InterPro"/>
</dbReference>
<dbReference type="Proteomes" id="UP000184462">
    <property type="component" value="Unassembled WGS sequence"/>
</dbReference>
<dbReference type="Gene3D" id="2.60.40.1180">
    <property type="entry name" value="Golgi alpha-mannosidase II"/>
    <property type="match status" value="1"/>
</dbReference>
<reference evidence="3 4" key="1">
    <citation type="submission" date="2016-11" db="EMBL/GenBank/DDBJ databases">
        <authorList>
            <person name="Jaros S."/>
            <person name="Januszkiewicz K."/>
            <person name="Wedrychowicz H."/>
        </authorList>
    </citation>
    <scope>NUCLEOTIDE SEQUENCE [LARGE SCALE GENOMIC DNA]</scope>
    <source>
        <strain evidence="3 4">DSM 25661</strain>
    </source>
</reference>
<dbReference type="AlphaFoldDB" id="A0A1M4SXE0"/>
<dbReference type="SUPFAM" id="SSF51445">
    <property type="entry name" value="(Trans)glycosidases"/>
    <property type="match status" value="1"/>
</dbReference>
<gene>
    <name evidence="3" type="ORF">SAMN05444278_101374</name>
</gene>
<dbReference type="PANTHER" id="PTHR47786">
    <property type="entry name" value="ALPHA-1,4-GLUCAN:MALTOSE-1-PHOSPHATE MALTOSYLTRANSFERASE"/>
    <property type="match status" value="1"/>
</dbReference>
<evidence type="ECO:0000259" key="2">
    <source>
        <dbReference type="SMART" id="SM00642"/>
    </source>
</evidence>
<dbReference type="CDD" id="cd11313">
    <property type="entry name" value="AmyAc_arch_bac_AmyA"/>
    <property type="match status" value="1"/>
</dbReference>
<sequence length="481" mass="55837">MKNIKFLSLLVCCSVLFLACNEAPKQDNQNQEKKSIIKPVSNQVLANSVIYEANIRQYSPEGTFDAFTKDIPQLKQLGVKVIWLMPVYPISMKNRKATGDLSIEDIKDPEEKKKYLGSYYAISDYTAVNSNYGTKQDFDELVKTAHENDMYVILDWVANHTGWDHKWIEQHPEYYHKDKDGNVTDPINPDTGESWGWTDVAHLNYENKDLWNAMNAEMLYWVKEHNIDGFRCDVAGNVPTDYWNQIVPQLKEIKPVFMLAESEDKDLFYEAFDMGYNWEGHHIMNEIAQGKMNVNDWDNYMKKIDTTYQEDDYLMNFITNHDENSWNGTVKERLGDASETMLAFSYTLPGMPLIYSGQEYDMNKRLKFFEKDSIPKTRAKVWPVLEKLGKLKNTIDALDGAKKAANYQRITTSEDANILAFKRLKNNSELIFMANMSDEPKSFSAEINGDFKDAMTDKDISLNSEDLHNFEPWEYRILLKP</sequence>
<feature type="chain" id="PRO_5012702588" evidence="1">
    <location>
        <begin position="20"/>
        <end position="481"/>
    </location>
</feature>
<dbReference type="InterPro" id="IPR017853">
    <property type="entry name" value="GH"/>
</dbReference>
<dbReference type="SUPFAM" id="SSF51011">
    <property type="entry name" value="Glycosyl hydrolase domain"/>
    <property type="match status" value="1"/>
</dbReference>
<protein>
    <submittedName>
        <fullName evidence="3">Alpha amylase, catalytic domain</fullName>
    </submittedName>
</protein>
<dbReference type="InterPro" id="IPR013780">
    <property type="entry name" value="Glyco_hydro_b"/>
</dbReference>
<dbReference type="InterPro" id="IPR006047">
    <property type="entry name" value="GH13_cat_dom"/>
</dbReference>
<dbReference type="OrthoDB" id="9805159at2"/>
<feature type="domain" description="Glycosyl hydrolase family 13 catalytic" evidence="2">
    <location>
        <begin position="43"/>
        <end position="402"/>
    </location>
</feature>
<organism evidence="3 4">
    <name type="scientific">Psychroflexus salarius</name>
    <dbReference type="NCBI Taxonomy" id="1155689"/>
    <lineage>
        <taxon>Bacteria</taxon>
        <taxon>Pseudomonadati</taxon>
        <taxon>Bacteroidota</taxon>
        <taxon>Flavobacteriia</taxon>
        <taxon>Flavobacteriales</taxon>
        <taxon>Flavobacteriaceae</taxon>
        <taxon>Psychroflexus</taxon>
    </lineage>
</organism>
<feature type="signal peptide" evidence="1">
    <location>
        <begin position="1"/>
        <end position="19"/>
    </location>
</feature>
<dbReference type="RefSeq" id="WP_073191240.1">
    <property type="nucleotide sequence ID" value="NZ_FQTW01000001.1"/>
</dbReference>